<dbReference type="GO" id="GO:0006364">
    <property type="term" value="P:rRNA processing"/>
    <property type="evidence" value="ECO:0007669"/>
    <property type="project" value="TreeGrafter"/>
</dbReference>
<name>A0A409YAU4_9AGAR</name>
<reference evidence="4 5" key="1">
    <citation type="journal article" date="2018" name="Evol. Lett.">
        <title>Horizontal gene cluster transfer increased hallucinogenic mushroom diversity.</title>
        <authorList>
            <person name="Reynolds H.T."/>
            <person name="Vijayakumar V."/>
            <person name="Gluck-Thaler E."/>
            <person name="Korotkin H.B."/>
            <person name="Matheny P.B."/>
            <person name="Slot J.C."/>
        </authorList>
    </citation>
    <scope>NUCLEOTIDE SEQUENCE [LARGE SCALE GENOMIC DNA]</scope>
    <source>
        <strain evidence="4 5">SRW20</strain>
    </source>
</reference>
<dbReference type="GO" id="GO:0005634">
    <property type="term" value="C:nucleus"/>
    <property type="evidence" value="ECO:0007669"/>
    <property type="project" value="UniProtKB-SubCell"/>
</dbReference>
<evidence type="ECO:0000256" key="2">
    <source>
        <dbReference type="ARBA" id="ARBA00006181"/>
    </source>
</evidence>
<dbReference type="Gene3D" id="2.30.30.210">
    <property type="entry name" value="Ribonuclease P/MRP, subunit p29"/>
    <property type="match status" value="1"/>
</dbReference>
<organism evidence="4 5">
    <name type="scientific">Gymnopilus dilepis</name>
    <dbReference type="NCBI Taxonomy" id="231916"/>
    <lineage>
        <taxon>Eukaryota</taxon>
        <taxon>Fungi</taxon>
        <taxon>Dikarya</taxon>
        <taxon>Basidiomycota</taxon>
        <taxon>Agaricomycotina</taxon>
        <taxon>Agaricomycetes</taxon>
        <taxon>Agaricomycetidae</taxon>
        <taxon>Agaricales</taxon>
        <taxon>Agaricineae</taxon>
        <taxon>Hymenogastraceae</taxon>
        <taxon>Gymnopilus</taxon>
    </lineage>
</organism>
<dbReference type="Pfam" id="PF01868">
    <property type="entry name" value="RNase_P-MRP_p29"/>
    <property type="match status" value="1"/>
</dbReference>
<keyword evidence="5" id="KW-1185">Reference proteome</keyword>
<dbReference type="PIRSF" id="PIRSF027081">
    <property type="entry name" value="RNase_P/MRP_p29_subunit"/>
    <property type="match status" value="1"/>
</dbReference>
<dbReference type="InterPro" id="IPR036980">
    <property type="entry name" value="RNase_P/MRP_Rpp29_sf"/>
</dbReference>
<keyword evidence="3" id="KW-0539">Nucleus</keyword>
<evidence type="ECO:0000313" key="4">
    <source>
        <dbReference type="EMBL" id="PPR00119.1"/>
    </source>
</evidence>
<dbReference type="InParanoid" id="A0A409YAU4"/>
<evidence type="ECO:0000256" key="3">
    <source>
        <dbReference type="PIRNR" id="PIRNR027081"/>
    </source>
</evidence>
<evidence type="ECO:0000256" key="1">
    <source>
        <dbReference type="ARBA" id="ARBA00004123"/>
    </source>
</evidence>
<sequence>MESSQPQLVKELDPYALLPFVKGERLQFTSLEPFTPKYVTSNLSQTSDPQGMYNTRVKGRLMLLENPARDSRAKKELEEKRAIKKKEKERKKLGIIGKREAKEKGVWKFDASQAKFDLFLPLHHLWMGYMSELLVLPQKAPRTPAPDAASKAMPSSSGMHPKLLKADYHGSIMTVSQAKNPCLVGVSGIVIHETENAFKVVTRQNKLKLLPKQNSIFTFAVPLYSTLPPSRAPDAPLPLPSPVDPTKEVPPQVRKTVLDEPHIQFELYGNQFRFRAADRAGRKFKHKETIEL</sequence>
<dbReference type="Proteomes" id="UP000284706">
    <property type="component" value="Unassembled WGS sequence"/>
</dbReference>
<evidence type="ECO:0000313" key="5">
    <source>
        <dbReference type="Proteomes" id="UP000284706"/>
    </source>
</evidence>
<dbReference type="GO" id="GO:0033204">
    <property type="term" value="F:ribonuclease P RNA binding"/>
    <property type="evidence" value="ECO:0007669"/>
    <property type="project" value="InterPro"/>
</dbReference>
<dbReference type="InterPro" id="IPR002730">
    <property type="entry name" value="Rpp29/RNP1"/>
</dbReference>
<proteinExistence type="inferred from homology"/>
<comment type="subcellular location">
    <subcellularLocation>
        <location evidence="1">Nucleus</location>
    </subcellularLocation>
</comment>
<dbReference type="GO" id="GO:0001682">
    <property type="term" value="P:tRNA 5'-leader removal"/>
    <property type="evidence" value="ECO:0007669"/>
    <property type="project" value="InterPro"/>
</dbReference>
<keyword evidence="3" id="KW-0819">tRNA processing</keyword>
<dbReference type="InterPro" id="IPR016848">
    <property type="entry name" value="RNase_P/MRP_Rpp29-subunit"/>
</dbReference>
<comment type="caution">
    <text evidence="4">The sequence shown here is derived from an EMBL/GenBank/DDBJ whole genome shotgun (WGS) entry which is preliminary data.</text>
</comment>
<dbReference type="PANTHER" id="PTHR13348:SF0">
    <property type="entry name" value="RIBONUCLEASE P PROTEIN SUBUNIT P29"/>
    <property type="match status" value="1"/>
</dbReference>
<dbReference type="EMBL" id="NHYE01001028">
    <property type="protein sequence ID" value="PPR00119.1"/>
    <property type="molecule type" value="Genomic_DNA"/>
</dbReference>
<dbReference type="PANTHER" id="PTHR13348">
    <property type="entry name" value="RIBONUCLEASE P SUBUNIT P29"/>
    <property type="match status" value="1"/>
</dbReference>
<dbReference type="InterPro" id="IPR023534">
    <property type="entry name" value="Rof/RNase_P-like"/>
</dbReference>
<dbReference type="GO" id="GO:0000172">
    <property type="term" value="C:ribonuclease MRP complex"/>
    <property type="evidence" value="ECO:0007669"/>
    <property type="project" value="InterPro"/>
</dbReference>
<protein>
    <recommendedName>
        <fullName evidence="3">Ribonuclease P protein subunit</fullName>
    </recommendedName>
</protein>
<dbReference type="STRING" id="231916.A0A409YAU4"/>
<dbReference type="SMART" id="SM00538">
    <property type="entry name" value="POP4"/>
    <property type="match status" value="1"/>
</dbReference>
<dbReference type="OrthoDB" id="124041at2759"/>
<dbReference type="GO" id="GO:0030677">
    <property type="term" value="C:ribonuclease P complex"/>
    <property type="evidence" value="ECO:0007669"/>
    <property type="project" value="InterPro"/>
</dbReference>
<accession>A0A409YAU4</accession>
<dbReference type="FunCoup" id="A0A409YAU4">
    <property type="interactions" value="247"/>
</dbReference>
<dbReference type="SUPFAM" id="SSF101744">
    <property type="entry name" value="Rof/RNase P subunit-like"/>
    <property type="match status" value="1"/>
</dbReference>
<gene>
    <name evidence="4" type="ORF">CVT26_008899</name>
</gene>
<comment type="similarity">
    <text evidence="2">Belongs to the eukaryotic/archaeal RNase P protein component 1 family.</text>
</comment>
<dbReference type="AlphaFoldDB" id="A0A409YAU4"/>